<name>A0A409YW15_9AGAR</name>
<dbReference type="GO" id="GO:0008080">
    <property type="term" value="F:N-acetyltransferase activity"/>
    <property type="evidence" value="ECO:0007669"/>
    <property type="project" value="InterPro"/>
</dbReference>
<dbReference type="Proteomes" id="UP000284706">
    <property type="component" value="Unassembled WGS sequence"/>
</dbReference>
<comment type="similarity">
    <text evidence="1">Belongs to the acetyltransferase family. GNAT subfamily.</text>
</comment>
<accession>A0A409YW15</accession>
<dbReference type="EMBL" id="NHYE01000162">
    <property type="protein sequence ID" value="PPR07182.1"/>
    <property type="molecule type" value="Genomic_DNA"/>
</dbReference>
<reference evidence="6 7" key="1">
    <citation type="journal article" date="2018" name="Evol. Lett.">
        <title>Horizontal gene cluster transfer increased hallucinogenic mushroom diversity.</title>
        <authorList>
            <person name="Reynolds H.T."/>
            <person name="Vijayakumar V."/>
            <person name="Gluck-Thaler E."/>
            <person name="Korotkin H.B."/>
            <person name="Matheny P.B."/>
            <person name="Slot J.C."/>
        </authorList>
    </citation>
    <scope>NUCLEOTIDE SEQUENCE [LARGE SCALE GENOMIC DNA]</scope>
    <source>
        <strain evidence="6 7">SRW20</strain>
    </source>
</reference>
<evidence type="ECO:0000256" key="3">
    <source>
        <dbReference type="ARBA" id="ARBA00023315"/>
    </source>
</evidence>
<evidence type="ECO:0000259" key="5">
    <source>
        <dbReference type="Pfam" id="PF13302"/>
    </source>
</evidence>
<dbReference type="InParanoid" id="A0A409YW15"/>
<feature type="region of interest" description="Disordered" evidence="4">
    <location>
        <begin position="111"/>
        <end position="142"/>
    </location>
</feature>
<dbReference type="InterPro" id="IPR039135">
    <property type="entry name" value="NAT9-like"/>
</dbReference>
<keyword evidence="2" id="KW-0808">Transferase</keyword>
<keyword evidence="3" id="KW-0012">Acyltransferase</keyword>
<feature type="compositionally biased region" description="Low complexity" evidence="4">
    <location>
        <begin position="119"/>
        <end position="132"/>
    </location>
</feature>
<dbReference type="PANTHER" id="PTHR13256:SF16">
    <property type="entry name" value="ALPHA_BETA-TUBULIN-N-ACETYLTRANSFERASE 9"/>
    <property type="match status" value="1"/>
</dbReference>
<dbReference type="AlphaFoldDB" id="A0A409YW15"/>
<sequence>MKVNQDTVLVGDKVVLVPYRQEHVPKYHEWMLDEELRALTASEPLTLEEEYEMQEKWQFDENKLTFIILSRNPEEGSLELPKPPEKVLPTDDRLTKLQMVGDVNIFLHGAIPQTRNRTSEPATSPSSAPSTSRPIDENEDEDEFHAEVEIMIAEPAFRRKGLAIEALQLMLGYATGQPQAFSTDTASVHASAFGSSPLNIPPESLLTRISDTNLPSMKLFEKLGFEVTKRVEVFQEVEMRFRRRLTT</sequence>
<gene>
    <name evidence="6" type="ORF">CVT26_012612</name>
</gene>
<protein>
    <recommendedName>
        <fullName evidence="5">N-acetyltransferase domain-containing protein</fullName>
    </recommendedName>
</protein>
<dbReference type="STRING" id="231916.A0A409YW15"/>
<dbReference type="InterPro" id="IPR016181">
    <property type="entry name" value="Acyl_CoA_acyltransferase"/>
</dbReference>
<feature type="domain" description="N-acetyltransferase" evidence="5">
    <location>
        <begin position="141"/>
        <end position="226"/>
    </location>
</feature>
<evidence type="ECO:0000313" key="6">
    <source>
        <dbReference type="EMBL" id="PPR07182.1"/>
    </source>
</evidence>
<evidence type="ECO:0000256" key="1">
    <source>
        <dbReference type="ARBA" id="ARBA00009342"/>
    </source>
</evidence>
<dbReference type="SUPFAM" id="SSF55729">
    <property type="entry name" value="Acyl-CoA N-acyltransferases (Nat)"/>
    <property type="match status" value="1"/>
</dbReference>
<evidence type="ECO:0000256" key="2">
    <source>
        <dbReference type="ARBA" id="ARBA00022679"/>
    </source>
</evidence>
<dbReference type="OrthoDB" id="5043642at2759"/>
<evidence type="ECO:0000313" key="7">
    <source>
        <dbReference type="Proteomes" id="UP000284706"/>
    </source>
</evidence>
<proteinExistence type="inferred from homology"/>
<dbReference type="FunCoup" id="A0A409YW15">
    <property type="interactions" value="205"/>
</dbReference>
<comment type="caution">
    <text evidence="6">The sequence shown here is derived from an EMBL/GenBank/DDBJ whole genome shotgun (WGS) entry which is preliminary data.</text>
</comment>
<dbReference type="Gene3D" id="3.40.630.30">
    <property type="match status" value="1"/>
</dbReference>
<dbReference type="Pfam" id="PF13302">
    <property type="entry name" value="Acetyltransf_3"/>
    <property type="match status" value="1"/>
</dbReference>
<keyword evidence="7" id="KW-1185">Reference proteome</keyword>
<organism evidence="6 7">
    <name type="scientific">Gymnopilus dilepis</name>
    <dbReference type="NCBI Taxonomy" id="231916"/>
    <lineage>
        <taxon>Eukaryota</taxon>
        <taxon>Fungi</taxon>
        <taxon>Dikarya</taxon>
        <taxon>Basidiomycota</taxon>
        <taxon>Agaricomycotina</taxon>
        <taxon>Agaricomycetes</taxon>
        <taxon>Agaricomycetidae</taxon>
        <taxon>Agaricales</taxon>
        <taxon>Agaricineae</taxon>
        <taxon>Hymenogastraceae</taxon>
        <taxon>Gymnopilus</taxon>
    </lineage>
</organism>
<dbReference type="PANTHER" id="PTHR13256">
    <property type="entry name" value="N-ACETYLTRANSFERASE 9"/>
    <property type="match status" value="1"/>
</dbReference>
<evidence type="ECO:0000256" key="4">
    <source>
        <dbReference type="SAM" id="MobiDB-lite"/>
    </source>
</evidence>
<dbReference type="InterPro" id="IPR000182">
    <property type="entry name" value="GNAT_dom"/>
</dbReference>